<reference evidence="4 5" key="1">
    <citation type="journal article" date="2009" name="Science">
        <title>Green evolution and dynamic adaptations revealed by genomes of the marine picoeukaryotes Micromonas.</title>
        <authorList>
            <person name="Worden A.Z."/>
            <person name="Lee J.H."/>
            <person name="Mock T."/>
            <person name="Rouze P."/>
            <person name="Simmons M.P."/>
            <person name="Aerts A.L."/>
            <person name="Allen A.E."/>
            <person name="Cuvelier M.L."/>
            <person name="Derelle E."/>
            <person name="Everett M.V."/>
            <person name="Foulon E."/>
            <person name="Grimwood J."/>
            <person name="Gundlach H."/>
            <person name="Henrissat B."/>
            <person name="Napoli C."/>
            <person name="McDonald S.M."/>
            <person name="Parker M.S."/>
            <person name="Rombauts S."/>
            <person name="Salamov A."/>
            <person name="Von Dassow P."/>
            <person name="Badger J.H."/>
            <person name="Coutinho P.M."/>
            <person name="Demir E."/>
            <person name="Dubchak I."/>
            <person name="Gentemann C."/>
            <person name="Eikrem W."/>
            <person name="Gready J.E."/>
            <person name="John U."/>
            <person name="Lanier W."/>
            <person name="Lindquist E.A."/>
            <person name="Lucas S."/>
            <person name="Mayer K.F."/>
            <person name="Moreau H."/>
            <person name="Not F."/>
            <person name="Otillar R."/>
            <person name="Panaud O."/>
            <person name="Pangilinan J."/>
            <person name="Paulsen I."/>
            <person name="Piegu B."/>
            <person name="Poliakov A."/>
            <person name="Robbens S."/>
            <person name="Schmutz J."/>
            <person name="Toulza E."/>
            <person name="Wyss T."/>
            <person name="Zelensky A."/>
            <person name="Zhou K."/>
            <person name="Armbrust E.V."/>
            <person name="Bhattacharya D."/>
            <person name="Goodenough U.W."/>
            <person name="Van de Peer Y."/>
            <person name="Grigoriev I.V."/>
        </authorList>
    </citation>
    <scope>NUCLEOTIDE SEQUENCE [LARGE SCALE GENOMIC DNA]</scope>
    <source>
        <strain evidence="5">RCC299 / NOUM17</strain>
    </source>
</reference>
<dbReference type="Proteomes" id="UP000002009">
    <property type="component" value="Chromosome 2"/>
</dbReference>
<dbReference type="GO" id="GO:0003690">
    <property type="term" value="F:double-stranded DNA binding"/>
    <property type="evidence" value="ECO:0007669"/>
    <property type="project" value="TreeGrafter"/>
</dbReference>
<dbReference type="EMBL" id="CP001323">
    <property type="protein sequence ID" value="ACO60968.1"/>
    <property type="molecule type" value="Genomic_DNA"/>
</dbReference>
<dbReference type="InterPro" id="IPR037321">
    <property type="entry name" value="KIN17-like"/>
</dbReference>
<name>C1DYM3_MICCC</name>
<proteinExistence type="predicted"/>
<sequence length="164" mass="18441">MDPTKAVTLHTEKKRPADWKRDIGGRDEKKPKAEKEEMEEPAVKPTWLSVGLVVKILDKSQAEAYKRKGVIRSVKQEKVNTASVELLGDDVKMTVTVREKHLETVLPAVGKPVRVVKGESAGATGELRKLHEKRFLAEVAIDASDGVRQRVEFLQYDEVCKLNR</sequence>
<dbReference type="Gene3D" id="2.30.30.140">
    <property type="match status" value="1"/>
</dbReference>
<dbReference type="OrthoDB" id="10266249at2759"/>
<dbReference type="OMA" id="LQYDEVC"/>
<dbReference type="InParanoid" id="C1DYM3"/>
<dbReference type="STRING" id="296587.C1DYM3"/>
<dbReference type="RefSeq" id="XP_002499710.1">
    <property type="nucleotide sequence ID" value="XM_002499664.1"/>
</dbReference>
<feature type="region of interest" description="Disordered" evidence="1">
    <location>
        <begin position="1"/>
        <end position="41"/>
    </location>
</feature>
<dbReference type="GeneID" id="8241387"/>
<gene>
    <name evidence="4" type="ORF">MICPUN_98792</name>
</gene>
<accession>C1DYM3</accession>
<evidence type="ECO:0000259" key="3">
    <source>
        <dbReference type="Pfam" id="PF25092"/>
    </source>
</evidence>
<dbReference type="PANTHER" id="PTHR12805:SF0">
    <property type="entry name" value="DNA_RNA-BINDING PROTEIN KIN17"/>
    <property type="match status" value="1"/>
</dbReference>
<dbReference type="Pfam" id="PF25092">
    <property type="entry name" value="SH3_KIN17_C"/>
    <property type="match status" value="1"/>
</dbReference>
<feature type="compositionally biased region" description="Basic and acidic residues" evidence="1">
    <location>
        <begin position="10"/>
        <end position="35"/>
    </location>
</feature>
<dbReference type="InterPro" id="IPR014722">
    <property type="entry name" value="Rib_uL2_dom2"/>
</dbReference>
<dbReference type="Gene3D" id="2.30.30.30">
    <property type="match status" value="1"/>
</dbReference>
<dbReference type="GO" id="GO:0006974">
    <property type="term" value="P:DNA damage response"/>
    <property type="evidence" value="ECO:0007669"/>
    <property type="project" value="TreeGrafter"/>
</dbReference>
<feature type="domain" description="Kin17 KOW" evidence="3">
    <location>
        <begin position="107"/>
        <end position="162"/>
    </location>
</feature>
<dbReference type="GO" id="GO:0006260">
    <property type="term" value="P:DNA replication"/>
    <property type="evidence" value="ECO:0007669"/>
    <property type="project" value="TreeGrafter"/>
</dbReference>
<dbReference type="InterPro" id="IPR041995">
    <property type="entry name" value="KOW_KIN17"/>
</dbReference>
<dbReference type="InterPro" id="IPR041330">
    <property type="entry name" value="KN17_SH3"/>
</dbReference>
<evidence type="ECO:0000313" key="5">
    <source>
        <dbReference type="Proteomes" id="UP000002009"/>
    </source>
</evidence>
<keyword evidence="5" id="KW-1185">Reference proteome</keyword>
<dbReference type="eggNOG" id="KOG2837">
    <property type="taxonomic scope" value="Eukaryota"/>
</dbReference>
<dbReference type="GO" id="GO:0005634">
    <property type="term" value="C:nucleus"/>
    <property type="evidence" value="ECO:0007669"/>
    <property type="project" value="TreeGrafter"/>
</dbReference>
<evidence type="ECO:0000313" key="4">
    <source>
        <dbReference type="EMBL" id="ACO60968.1"/>
    </source>
</evidence>
<dbReference type="Pfam" id="PF18131">
    <property type="entry name" value="KN17_SH3"/>
    <property type="match status" value="1"/>
</dbReference>
<dbReference type="AlphaFoldDB" id="C1DYM3"/>
<organism evidence="4 5">
    <name type="scientific">Micromonas commoda (strain RCC299 / NOUM17 / CCMP2709)</name>
    <name type="common">Picoplanktonic green alga</name>
    <dbReference type="NCBI Taxonomy" id="296587"/>
    <lineage>
        <taxon>Eukaryota</taxon>
        <taxon>Viridiplantae</taxon>
        <taxon>Chlorophyta</taxon>
        <taxon>Mamiellophyceae</taxon>
        <taxon>Mamiellales</taxon>
        <taxon>Mamiellaceae</taxon>
        <taxon>Micromonas</taxon>
    </lineage>
</organism>
<protein>
    <submittedName>
        <fullName evidence="4">Uncharacterized protein</fullName>
    </submittedName>
</protein>
<evidence type="ECO:0000259" key="2">
    <source>
        <dbReference type="Pfam" id="PF18131"/>
    </source>
</evidence>
<evidence type="ECO:0000256" key="1">
    <source>
        <dbReference type="SAM" id="MobiDB-lite"/>
    </source>
</evidence>
<dbReference type="PANTHER" id="PTHR12805">
    <property type="entry name" value="KIN17 KIN, ANTIGENIC DETERMINANT OF RECA PROTEIN HOMOLOG"/>
    <property type="match status" value="1"/>
</dbReference>
<dbReference type="KEGG" id="mis:MICPUN_98792"/>
<feature type="domain" description="KN17 SH3-like" evidence="2">
    <location>
        <begin position="44"/>
        <end position="95"/>
    </location>
</feature>